<keyword evidence="1" id="KW-1133">Transmembrane helix</keyword>
<keyword evidence="3" id="KW-1185">Reference proteome</keyword>
<organism evidence="2 3">
    <name type="scientific">Microbacterium phycohabitans</name>
    <dbReference type="NCBI Taxonomy" id="3075993"/>
    <lineage>
        <taxon>Bacteria</taxon>
        <taxon>Bacillati</taxon>
        <taxon>Actinomycetota</taxon>
        <taxon>Actinomycetes</taxon>
        <taxon>Micrococcales</taxon>
        <taxon>Microbacteriaceae</taxon>
        <taxon>Microbacterium</taxon>
    </lineage>
</organism>
<dbReference type="Pfam" id="PF10990">
    <property type="entry name" value="DUF2809"/>
    <property type="match status" value="1"/>
</dbReference>
<proteinExistence type="predicted"/>
<evidence type="ECO:0000313" key="2">
    <source>
        <dbReference type="EMBL" id="MDU0347079.1"/>
    </source>
</evidence>
<gene>
    <name evidence="2" type="ORF">RWH44_15365</name>
</gene>
<keyword evidence="1" id="KW-0472">Membrane</keyword>
<evidence type="ECO:0000256" key="1">
    <source>
        <dbReference type="SAM" id="Phobius"/>
    </source>
</evidence>
<feature type="transmembrane region" description="Helical" evidence="1">
    <location>
        <begin position="30"/>
        <end position="51"/>
    </location>
</feature>
<sequence>MTRRLAALVALVAVVAAGLAVHRLLPASVASDVAGDALYAVAAYTGLVLLLPRARRPILAAAAALWCVAVELLQLTGVPVALAERIPVAALVLGSGFDARDLVVYVLAVVSALGVDRAVSGARGRRAEAMARSR</sequence>
<protein>
    <submittedName>
        <fullName evidence="2">DUF2809 domain-containing protein</fullName>
    </submittedName>
</protein>
<feature type="transmembrane region" description="Helical" evidence="1">
    <location>
        <begin position="58"/>
        <end position="82"/>
    </location>
</feature>
<reference evidence="2 3" key="1">
    <citation type="submission" date="2023-09" db="EMBL/GenBank/DDBJ databases">
        <title>Microbacterium fusihabitans sp. nov., Microbacterium phycihabitans sp. nov., and Microbacterium cervinum sp. nov., isolated from dried seaweeds of beach.</title>
        <authorList>
            <person name="Lee S.D."/>
        </authorList>
    </citation>
    <scope>NUCLEOTIDE SEQUENCE [LARGE SCALE GENOMIC DNA]</scope>
    <source>
        <strain evidence="2 3">KSW2-29</strain>
    </source>
</reference>
<keyword evidence="1" id="KW-0812">Transmembrane</keyword>
<feature type="transmembrane region" description="Helical" evidence="1">
    <location>
        <begin position="102"/>
        <end position="120"/>
    </location>
</feature>
<name>A0ABU3SQT1_9MICO</name>
<evidence type="ECO:0000313" key="3">
    <source>
        <dbReference type="Proteomes" id="UP001261125"/>
    </source>
</evidence>
<accession>A0ABU3SQT1</accession>
<comment type="caution">
    <text evidence="2">The sequence shown here is derived from an EMBL/GenBank/DDBJ whole genome shotgun (WGS) entry which is preliminary data.</text>
</comment>
<dbReference type="RefSeq" id="WP_316005251.1">
    <property type="nucleotide sequence ID" value="NZ_JAWDIT010000006.1"/>
</dbReference>
<dbReference type="Proteomes" id="UP001261125">
    <property type="component" value="Unassembled WGS sequence"/>
</dbReference>
<dbReference type="EMBL" id="JAWDIT010000006">
    <property type="protein sequence ID" value="MDU0347079.1"/>
    <property type="molecule type" value="Genomic_DNA"/>
</dbReference>
<dbReference type="InterPro" id="IPR021257">
    <property type="entry name" value="DUF2809"/>
</dbReference>